<dbReference type="GO" id="GO:0008137">
    <property type="term" value="F:NADH dehydrogenase (ubiquinone) activity"/>
    <property type="evidence" value="ECO:0007669"/>
    <property type="project" value="InterPro"/>
</dbReference>
<feature type="transmembrane region" description="Helical" evidence="8">
    <location>
        <begin position="226"/>
        <end position="248"/>
    </location>
</feature>
<feature type="domain" description="NADH:quinone oxidoreductase/Mrp antiporter transmembrane" evidence="9">
    <location>
        <begin position="135"/>
        <end position="425"/>
    </location>
</feature>
<feature type="transmembrane region" description="Helical" evidence="8">
    <location>
        <begin position="696"/>
        <end position="716"/>
    </location>
</feature>
<feature type="transmembrane region" description="Helical" evidence="8">
    <location>
        <begin position="172"/>
        <end position="194"/>
    </location>
</feature>
<feature type="region of interest" description="Disordered" evidence="7">
    <location>
        <begin position="527"/>
        <end position="565"/>
    </location>
</feature>
<accession>A0A840SLI5</accession>
<keyword evidence="4 8" id="KW-1133">Transmembrane helix</keyword>
<sequence length="720" mass="79144">MVTVILLAPLLGAILCGFGYRWFGEKAGMVIATGLLFLACLLSWIVFFSFDGTTQHHPLFRWIVSGTLAADWGVRVDRLTAIMLIVVTTVSALVHLYSFGYMDHDDNFKHGESYKPRFFAYLSFFTFSMLALVTADNLLQMFFGWEGVGVASYLLIGFYYRKQSAGAAAMKAFIVNRVGDFGFLLGIFTLYVLVDSIDFTDIFAAAPTIAQTQITFLWREWNAAEIASFLLFVGAMGKSAQLLLHTWLPDAMEGPTPVSALIHAATMVTAGVFLVCRMSPVLEWAPGTLTFITFMGASTAFFAATVGLVQNDIKRVIAYSTCSQLGYMFVAAGVGAYPVAMFHLFTHAFFKAMLFLGAGSVIHAMHHEQDMRNYGGLRKKIPLTFWAMMIGTFAITGVGIPLTHIGFAGFLSKDAVIESAWAGTNGAAGYAFWMLIVAACFTSFYSWRLIFLTFYGKPRGDHHAYDHAHESPRTMLIPLGVLAAGSIFAGMIWYNPFFGDHERMNAFFGLPQHTTIEAVEPGAVEATHEGTAATEAPADHAEAPAAEHGNAMAPAGAEHAATEHAADHGAGEGGAIFFGPENETIDRAHHAPAWVKTAPFFAMLIGFAVSYLFYIVNPELPKSLARTQPVLYRFLLNKWYFDEIYDFLFVRPARWIGNFLWKKGDGTVIDGTINEVTMGFVPWMTRIAGRAQSGYLFHYAFAMVIGIVVLTLWLGLRSVG</sequence>
<dbReference type="PRINTS" id="PR01434">
    <property type="entry name" value="NADHDHGNASE5"/>
</dbReference>
<dbReference type="GO" id="GO:0003954">
    <property type="term" value="F:NADH dehydrogenase activity"/>
    <property type="evidence" value="ECO:0007669"/>
    <property type="project" value="TreeGrafter"/>
</dbReference>
<feature type="transmembrane region" description="Helical" evidence="8">
    <location>
        <begin position="344"/>
        <end position="364"/>
    </location>
</feature>
<feature type="transmembrane region" description="Helical" evidence="8">
    <location>
        <begin position="118"/>
        <end position="135"/>
    </location>
</feature>
<dbReference type="GO" id="GO:0015990">
    <property type="term" value="P:electron transport coupled proton transport"/>
    <property type="evidence" value="ECO:0007669"/>
    <property type="project" value="TreeGrafter"/>
</dbReference>
<evidence type="ECO:0000256" key="4">
    <source>
        <dbReference type="ARBA" id="ARBA00022989"/>
    </source>
</evidence>
<evidence type="ECO:0000259" key="9">
    <source>
        <dbReference type="Pfam" id="PF00361"/>
    </source>
</evidence>
<feature type="compositionally biased region" description="Low complexity" evidence="7">
    <location>
        <begin position="543"/>
        <end position="559"/>
    </location>
</feature>
<organism evidence="11 12">
    <name type="scientific">Amaricoccus macauensis</name>
    <dbReference type="NCBI Taxonomy" id="57001"/>
    <lineage>
        <taxon>Bacteria</taxon>
        <taxon>Pseudomonadati</taxon>
        <taxon>Pseudomonadota</taxon>
        <taxon>Alphaproteobacteria</taxon>
        <taxon>Rhodobacterales</taxon>
        <taxon>Paracoccaceae</taxon>
        <taxon>Amaricoccus</taxon>
    </lineage>
</organism>
<keyword evidence="5 8" id="KW-0472">Membrane</keyword>
<dbReference type="GO" id="GO:0016020">
    <property type="term" value="C:membrane"/>
    <property type="evidence" value="ECO:0007669"/>
    <property type="project" value="UniProtKB-SubCell"/>
</dbReference>
<dbReference type="NCBIfam" id="TIGR01974">
    <property type="entry name" value="NDH_I_L"/>
    <property type="match status" value="1"/>
</dbReference>
<evidence type="ECO:0000256" key="1">
    <source>
        <dbReference type="ARBA" id="ARBA00002378"/>
    </source>
</evidence>
<dbReference type="Proteomes" id="UP000549457">
    <property type="component" value="Unassembled WGS sequence"/>
</dbReference>
<evidence type="ECO:0000256" key="2">
    <source>
        <dbReference type="ARBA" id="ARBA00004127"/>
    </source>
</evidence>
<dbReference type="RefSeq" id="WP_184148280.1">
    <property type="nucleotide sequence ID" value="NZ_JACHFM010000002.1"/>
</dbReference>
<feature type="transmembrane region" description="Helical" evidence="8">
    <location>
        <begin position="430"/>
        <end position="455"/>
    </location>
</feature>
<dbReference type="PANTHER" id="PTHR42829:SF2">
    <property type="entry name" value="NADH-UBIQUINONE OXIDOREDUCTASE CHAIN 5"/>
    <property type="match status" value="1"/>
</dbReference>
<evidence type="ECO:0000256" key="8">
    <source>
        <dbReference type="SAM" id="Phobius"/>
    </source>
</evidence>
<keyword evidence="12" id="KW-1185">Reference proteome</keyword>
<dbReference type="PANTHER" id="PTHR42829">
    <property type="entry name" value="NADH-UBIQUINONE OXIDOREDUCTASE CHAIN 5"/>
    <property type="match status" value="1"/>
</dbReference>
<comment type="caution">
    <text evidence="11">The sequence shown here is derived from an EMBL/GenBank/DDBJ whole genome shotgun (WGS) entry which is preliminary data.</text>
</comment>
<evidence type="ECO:0000256" key="3">
    <source>
        <dbReference type="ARBA" id="ARBA00022692"/>
    </source>
</evidence>
<feature type="transmembrane region" description="Helical" evidence="8">
    <location>
        <begin position="288"/>
        <end position="309"/>
    </location>
</feature>
<feature type="transmembrane region" description="Helical" evidence="8">
    <location>
        <begin position="316"/>
        <end position="338"/>
    </location>
</feature>
<evidence type="ECO:0000313" key="11">
    <source>
        <dbReference type="EMBL" id="MBB5221824.1"/>
    </source>
</evidence>
<comment type="subcellular location">
    <subcellularLocation>
        <location evidence="2">Endomembrane system</location>
        <topology evidence="2">Multi-pass membrane protein</topology>
    </subcellularLocation>
    <subcellularLocation>
        <location evidence="6">Membrane</location>
        <topology evidence="6">Multi-pass membrane protein</topology>
    </subcellularLocation>
</comment>
<feature type="transmembrane region" description="Helical" evidence="8">
    <location>
        <begin position="141"/>
        <end position="160"/>
    </location>
</feature>
<dbReference type="GO" id="GO:0012505">
    <property type="term" value="C:endomembrane system"/>
    <property type="evidence" value="ECO:0007669"/>
    <property type="project" value="UniProtKB-SubCell"/>
</dbReference>
<evidence type="ECO:0000259" key="10">
    <source>
        <dbReference type="Pfam" id="PF00662"/>
    </source>
</evidence>
<name>A0A840SLI5_9RHOB</name>
<feature type="transmembrane region" description="Helical" evidence="8">
    <location>
        <begin position="260"/>
        <end position="282"/>
    </location>
</feature>
<dbReference type="GO" id="GO:0042773">
    <property type="term" value="P:ATP synthesis coupled electron transport"/>
    <property type="evidence" value="ECO:0007669"/>
    <property type="project" value="InterPro"/>
</dbReference>
<feature type="domain" description="NADH-Ubiquinone oxidoreductase (complex I) chain 5 N-terminal" evidence="10">
    <location>
        <begin position="62"/>
        <end position="108"/>
    </location>
</feature>
<feature type="transmembrane region" description="Helical" evidence="8">
    <location>
        <begin position="30"/>
        <end position="50"/>
    </location>
</feature>
<dbReference type="InterPro" id="IPR018393">
    <property type="entry name" value="NADHpl_OxRdtase_5_subgr"/>
</dbReference>
<keyword evidence="3 6" id="KW-0812">Transmembrane</keyword>
<dbReference type="Pfam" id="PF00361">
    <property type="entry name" value="Proton_antipo_M"/>
    <property type="match status" value="1"/>
</dbReference>
<feature type="transmembrane region" description="Helical" evidence="8">
    <location>
        <begin position="6"/>
        <end position="23"/>
    </location>
</feature>
<dbReference type="PRINTS" id="PR01435">
    <property type="entry name" value="NPOXDRDTASE5"/>
</dbReference>
<protein>
    <submittedName>
        <fullName evidence="11">NADH-quinone oxidoreductase subunit L</fullName>
    </submittedName>
</protein>
<evidence type="ECO:0000256" key="7">
    <source>
        <dbReference type="SAM" id="MobiDB-lite"/>
    </source>
</evidence>
<evidence type="ECO:0000313" key="12">
    <source>
        <dbReference type="Proteomes" id="UP000549457"/>
    </source>
</evidence>
<dbReference type="Pfam" id="PF00662">
    <property type="entry name" value="Proton_antipo_N"/>
    <property type="match status" value="1"/>
</dbReference>
<dbReference type="NCBIfam" id="NF005141">
    <property type="entry name" value="PRK06590.1"/>
    <property type="match status" value="1"/>
</dbReference>
<dbReference type="InterPro" id="IPR001750">
    <property type="entry name" value="ND/Mrp_TM"/>
</dbReference>
<feature type="transmembrane region" description="Helical" evidence="8">
    <location>
        <begin position="598"/>
        <end position="616"/>
    </location>
</feature>
<feature type="transmembrane region" description="Helical" evidence="8">
    <location>
        <begin position="385"/>
        <end position="410"/>
    </location>
</feature>
<reference evidence="11 12" key="1">
    <citation type="submission" date="2020-08" db="EMBL/GenBank/DDBJ databases">
        <title>Genomic Encyclopedia of Type Strains, Phase IV (KMG-IV): sequencing the most valuable type-strain genomes for metagenomic binning, comparative biology and taxonomic classification.</title>
        <authorList>
            <person name="Goeker M."/>
        </authorList>
    </citation>
    <scope>NUCLEOTIDE SEQUENCE [LARGE SCALE GENOMIC DNA]</scope>
    <source>
        <strain evidence="11 12">DSM 101730</strain>
    </source>
</reference>
<comment type="function">
    <text evidence="1">NDH-1 shuttles electrons from NADH, via FMN and iron-sulfur (Fe-S) centers, to quinones in the respiratory chain. The immediate electron acceptor for the enzyme in this species is believed to be ubiquinone. Couples the redox reaction to proton translocation (for every two electrons transferred, four hydrogen ions are translocated across the cytoplasmic membrane), and thus conserves the redox energy in a proton gradient.</text>
</comment>
<feature type="compositionally biased region" description="Low complexity" evidence="7">
    <location>
        <begin position="527"/>
        <end position="536"/>
    </location>
</feature>
<dbReference type="AlphaFoldDB" id="A0A840SLI5"/>
<dbReference type="InterPro" id="IPR001516">
    <property type="entry name" value="Proton_antipo_N"/>
</dbReference>
<dbReference type="EMBL" id="JACHFM010000002">
    <property type="protein sequence ID" value="MBB5221824.1"/>
    <property type="molecule type" value="Genomic_DNA"/>
</dbReference>
<dbReference type="Gene3D" id="1.20.5.2700">
    <property type="match status" value="1"/>
</dbReference>
<evidence type="ECO:0000256" key="5">
    <source>
        <dbReference type="ARBA" id="ARBA00023136"/>
    </source>
</evidence>
<gene>
    <name evidence="11" type="ORF">HNP73_001760</name>
</gene>
<dbReference type="InterPro" id="IPR003945">
    <property type="entry name" value="NU5C-like"/>
</dbReference>
<feature type="transmembrane region" description="Helical" evidence="8">
    <location>
        <begin position="476"/>
        <end position="494"/>
    </location>
</feature>
<proteinExistence type="predicted"/>
<feature type="transmembrane region" description="Helical" evidence="8">
    <location>
        <begin position="79"/>
        <end position="97"/>
    </location>
</feature>
<evidence type="ECO:0000256" key="6">
    <source>
        <dbReference type="RuleBase" id="RU000320"/>
    </source>
</evidence>